<sequence length="719" mass="77032">MPKSWRPIRTSRANGPSRPRRRPDRHRRPRGASGPAPSTPYSCGRIDVTGRSYRVSADIGGTFTDLVFQDAETGVCEAFKVLSTPHNPALAVIEGVETHLSGGDIAFFVHGTTVGLNAVLTRRGAKVALVTTRNYRDIYTIQGNDRGEIFSIHWRKPRPLVEIPDTYTVTERVNAKGEIETALDVAELDAVVEAVRTKGYEAVAVCLLFSFKNAAHELAVEAYLKDRLPGIPVTLSHRVSPEWREYARTSTTAMDAYAAPVVRRYLDTLVAQLSSRLPEGRQLHVMKSNGGAMTAAAATDMPLQTLLSGPVGGAIGGQTLAAEIGKPNLICVDMGGTSFDASLIIDGKPSASNEAELEGLPIQMSVVDIHVIGAGGGSIAWEEAGAVRVGPKSAGSVPGPACYGRGGTEPTVSDANLVLGRLDSSNFAGGSMTLDKDKAREAVGALGARFGLSTEAMAQGIIDIINAKMADAIRTITIRRGIDPRDFALVAFGGAGPAQAVALAQQLDIREVVIPVMPGAFSAWGMLQTDVRHDFKMTYYGFWHQIDGSDLAEKFSALEAEGTGYLNREGFADAEISFERFADFRYHGQEYVLTIPVPAGAIDMAAVRASFDEAYERQYGHSSPEAQVEVANLRVAALGTLTRPGIPDPAVRGRTAPRARRVYFDGVEHDAAVLNRDEFAKGEAIEGPAIIEEATATTILPPDWRAEVITGGQLLLTRR</sequence>
<dbReference type="Pfam" id="PF05378">
    <property type="entry name" value="Hydant_A_N"/>
    <property type="match status" value="1"/>
</dbReference>
<feature type="compositionally biased region" description="Basic residues" evidence="1">
    <location>
        <begin position="18"/>
        <end position="30"/>
    </location>
</feature>
<dbReference type="Proteomes" id="UP000278398">
    <property type="component" value="Unassembled WGS sequence"/>
</dbReference>
<dbReference type="OrthoDB" id="9759608at2"/>
<organism evidence="5 6">
    <name type="scientific">Aquibium carbonis</name>
    <dbReference type="NCBI Taxonomy" id="2495581"/>
    <lineage>
        <taxon>Bacteria</taxon>
        <taxon>Pseudomonadati</taxon>
        <taxon>Pseudomonadota</taxon>
        <taxon>Alphaproteobacteria</taxon>
        <taxon>Hyphomicrobiales</taxon>
        <taxon>Phyllobacteriaceae</taxon>
        <taxon>Aquibium</taxon>
    </lineage>
</organism>
<dbReference type="GO" id="GO:0006749">
    <property type="term" value="P:glutathione metabolic process"/>
    <property type="evidence" value="ECO:0007669"/>
    <property type="project" value="TreeGrafter"/>
</dbReference>
<comment type="caution">
    <text evidence="5">The sequence shown here is derived from an EMBL/GenBank/DDBJ whole genome shotgun (WGS) entry which is preliminary data.</text>
</comment>
<feature type="domain" description="Hydantoinase/oxoprolinase N-terminal" evidence="3">
    <location>
        <begin position="54"/>
        <end position="226"/>
    </location>
</feature>
<dbReference type="InterPro" id="IPR008040">
    <property type="entry name" value="Hydant_A_N"/>
</dbReference>
<dbReference type="AlphaFoldDB" id="A0A429Z0A9"/>
<evidence type="ECO:0000313" key="5">
    <source>
        <dbReference type="EMBL" id="RST87100.1"/>
    </source>
</evidence>
<evidence type="ECO:0000259" key="2">
    <source>
        <dbReference type="Pfam" id="PF01968"/>
    </source>
</evidence>
<proteinExistence type="predicted"/>
<dbReference type="InterPro" id="IPR049517">
    <property type="entry name" value="ACX-like_C"/>
</dbReference>
<feature type="region of interest" description="Disordered" evidence="1">
    <location>
        <begin position="1"/>
        <end position="43"/>
    </location>
</feature>
<dbReference type="PANTHER" id="PTHR11365:SF23">
    <property type="entry name" value="HYPOTHETICAL 5-OXOPROLINASE (EUROFUNG)-RELATED"/>
    <property type="match status" value="1"/>
</dbReference>
<protein>
    <submittedName>
        <fullName evidence="5">Hydantoinase/oxoprolinase family protein</fullName>
    </submittedName>
</protein>
<name>A0A429Z0A9_9HYPH</name>
<dbReference type="GO" id="GO:0017168">
    <property type="term" value="F:5-oxoprolinase (ATP-hydrolyzing) activity"/>
    <property type="evidence" value="ECO:0007669"/>
    <property type="project" value="TreeGrafter"/>
</dbReference>
<evidence type="ECO:0000256" key="1">
    <source>
        <dbReference type="SAM" id="MobiDB-lite"/>
    </source>
</evidence>
<keyword evidence="6" id="KW-1185">Reference proteome</keyword>
<dbReference type="PANTHER" id="PTHR11365">
    <property type="entry name" value="5-OXOPROLINASE RELATED"/>
    <property type="match status" value="1"/>
</dbReference>
<dbReference type="EMBL" id="RWKW01000026">
    <property type="protein sequence ID" value="RST87100.1"/>
    <property type="molecule type" value="Genomic_DNA"/>
</dbReference>
<evidence type="ECO:0000313" key="6">
    <source>
        <dbReference type="Proteomes" id="UP000278398"/>
    </source>
</evidence>
<feature type="domain" description="Acetophenone carboxylase-like C-terminal" evidence="4">
    <location>
        <begin position="549"/>
        <end position="706"/>
    </location>
</feature>
<evidence type="ECO:0000259" key="3">
    <source>
        <dbReference type="Pfam" id="PF05378"/>
    </source>
</evidence>
<dbReference type="Pfam" id="PF01968">
    <property type="entry name" value="Hydantoinase_A"/>
    <property type="match status" value="1"/>
</dbReference>
<accession>A0A429Z0A9</accession>
<reference evidence="5 6" key="1">
    <citation type="submission" date="2018-12" db="EMBL/GenBank/DDBJ databases">
        <title>Mesorhizobium carbonis sp. nov., isolated from coal mine water.</title>
        <authorList>
            <person name="Xin W."/>
            <person name="Xu Z."/>
            <person name="Xiang F."/>
            <person name="Zhang J."/>
            <person name="Xi L."/>
            <person name="Liu J."/>
        </authorList>
    </citation>
    <scope>NUCLEOTIDE SEQUENCE [LARGE SCALE GENOMIC DNA]</scope>
    <source>
        <strain evidence="5 6">B2.3</strain>
    </source>
</reference>
<gene>
    <name evidence="5" type="ORF">EJC49_07475</name>
</gene>
<dbReference type="InterPro" id="IPR045079">
    <property type="entry name" value="Oxoprolinase-like"/>
</dbReference>
<dbReference type="InterPro" id="IPR002821">
    <property type="entry name" value="Hydantoinase_A"/>
</dbReference>
<dbReference type="GO" id="GO:0005829">
    <property type="term" value="C:cytosol"/>
    <property type="evidence" value="ECO:0007669"/>
    <property type="project" value="TreeGrafter"/>
</dbReference>
<feature type="domain" description="Hydantoinase A/oxoprolinase" evidence="2">
    <location>
        <begin position="248"/>
        <end position="534"/>
    </location>
</feature>
<evidence type="ECO:0000259" key="4">
    <source>
        <dbReference type="Pfam" id="PF19278"/>
    </source>
</evidence>
<dbReference type="Pfam" id="PF19278">
    <property type="entry name" value="Hydant_A_C"/>
    <property type="match status" value="1"/>
</dbReference>